<dbReference type="Proteomes" id="UP000038802">
    <property type="component" value="Unassembled WGS sequence"/>
</dbReference>
<reference evidence="1" key="2">
    <citation type="submission" date="2015-03" db="EMBL/GenBank/DDBJ databases">
        <authorList>
            <person name="Murphy D."/>
        </authorList>
    </citation>
    <scope>NUCLEOTIDE SEQUENCE [LARGE SCALE GENOMIC DNA]</scope>
    <source>
        <strain evidence="1">K00500041</strain>
    </source>
</reference>
<gene>
    <name evidence="1" type="ORF">ERS007703_01314</name>
    <name evidence="2" type="ORF">ERS007720_04391</name>
</gene>
<dbReference type="AlphaFoldDB" id="A0A0U0T9R4"/>
<organism evidence="1 3">
    <name type="scientific">Mycobacterium tuberculosis</name>
    <dbReference type="NCBI Taxonomy" id="1773"/>
    <lineage>
        <taxon>Bacteria</taxon>
        <taxon>Bacillati</taxon>
        <taxon>Actinomycetota</taxon>
        <taxon>Actinomycetes</taxon>
        <taxon>Mycobacteriales</taxon>
        <taxon>Mycobacteriaceae</taxon>
        <taxon>Mycobacterium</taxon>
        <taxon>Mycobacterium tuberculosis complex</taxon>
    </lineage>
</organism>
<evidence type="ECO:0000313" key="2">
    <source>
        <dbReference type="EMBL" id="COX37403.1"/>
    </source>
</evidence>
<evidence type="ECO:0000313" key="1">
    <source>
        <dbReference type="EMBL" id="COV40109.1"/>
    </source>
</evidence>
<sequence>MPPLPYSSPPAPPFGLVAVPGAPSPISGRPNNVSVGALTAPSRSCCAVCNCDAMVASAAAYDPDAEFSVCTNC</sequence>
<evidence type="ECO:0000313" key="3">
    <source>
        <dbReference type="Proteomes" id="UP000038802"/>
    </source>
</evidence>
<dbReference type="EMBL" id="CSAJ01000921">
    <property type="protein sequence ID" value="COX37403.1"/>
    <property type="molecule type" value="Genomic_DNA"/>
</dbReference>
<accession>A0A0U0T9R4</accession>
<dbReference type="Proteomes" id="UP000044938">
    <property type="component" value="Unassembled WGS sequence"/>
</dbReference>
<protein>
    <submittedName>
        <fullName evidence="1">Uncharacterized protein</fullName>
    </submittedName>
</protein>
<reference evidence="3 4" key="1">
    <citation type="submission" date="2015-03" db="EMBL/GenBank/DDBJ databases">
        <authorList>
            <consortium name="Pathogen Informatics"/>
        </authorList>
    </citation>
    <scope>NUCLEOTIDE SEQUENCE [LARGE SCALE GENOMIC DNA]</scope>
    <source>
        <strain evidence="3">K00500041</strain>
        <strain evidence="2 4">M09401471</strain>
    </source>
</reference>
<evidence type="ECO:0000313" key="4">
    <source>
        <dbReference type="Proteomes" id="UP000044938"/>
    </source>
</evidence>
<name>A0A0U0T9R4_MYCTX</name>
<dbReference type="EMBL" id="CSAE01000107">
    <property type="protein sequence ID" value="COV40109.1"/>
    <property type="molecule type" value="Genomic_DNA"/>
</dbReference>
<proteinExistence type="predicted"/>